<evidence type="ECO:0000313" key="5">
    <source>
        <dbReference type="EMBL" id="EPS60114.1"/>
    </source>
</evidence>
<dbReference type="Pfam" id="PF20431">
    <property type="entry name" value="E_motif"/>
    <property type="match status" value="1"/>
</dbReference>
<dbReference type="Pfam" id="PF12854">
    <property type="entry name" value="PPR_1"/>
    <property type="match status" value="1"/>
</dbReference>
<proteinExistence type="inferred from homology"/>
<dbReference type="NCBIfam" id="TIGR00756">
    <property type="entry name" value="PPR"/>
    <property type="match status" value="5"/>
</dbReference>
<dbReference type="InterPro" id="IPR046960">
    <property type="entry name" value="PPR_At4g14850-like_plant"/>
</dbReference>
<evidence type="ECO:0000256" key="3">
    <source>
        <dbReference type="PROSITE-ProRule" id="PRU00708"/>
    </source>
</evidence>
<comment type="caution">
    <text evidence="5">The sequence shown here is derived from an EMBL/GenBank/DDBJ whole genome shotgun (WGS) entry which is preliminary data.</text>
</comment>
<dbReference type="InterPro" id="IPR046848">
    <property type="entry name" value="E_motif"/>
</dbReference>
<dbReference type="Pfam" id="PF13041">
    <property type="entry name" value="PPR_2"/>
    <property type="match status" value="2"/>
</dbReference>
<reference evidence="5 6" key="1">
    <citation type="journal article" date="2013" name="BMC Genomics">
        <title>The miniature genome of a carnivorous plant Genlisea aurea contains a low number of genes and short non-coding sequences.</title>
        <authorList>
            <person name="Leushkin E.V."/>
            <person name="Sutormin R.A."/>
            <person name="Nabieva E.R."/>
            <person name="Penin A.A."/>
            <person name="Kondrashov A.S."/>
            <person name="Logacheva M.D."/>
        </authorList>
    </citation>
    <scope>NUCLEOTIDE SEQUENCE [LARGE SCALE GENOMIC DNA]</scope>
</reference>
<feature type="domain" description="DYW" evidence="4">
    <location>
        <begin position="470"/>
        <end position="562"/>
    </location>
</feature>
<dbReference type="PROSITE" id="PS51375">
    <property type="entry name" value="PPR"/>
    <property type="match status" value="2"/>
</dbReference>
<dbReference type="GO" id="GO:0003729">
    <property type="term" value="F:mRNA binding"/>
    <property type="evidence" value="ECO:0007669"/>
    <property type="project" value="UniProtKB-ARBA"/>
</dbReference>
<dbReference type="InterPro" id="IPR011990">
    <property type="entry name" value="TPR-like_helical_dom_sf"/>
</dbReference>
<comment type="similarity">
    <text evidence="1">Belongs to the PPR family. PCMP-H subfamily.</text>
</comment>
<dbReference type="PANTHER" id="PTHR47926:SF461">
    <property type="entry name" value="PENTATRICOPEPTIDE REPEAT SUPERFAMILY PROTEIN"/>
    <property type="match status" value="1"/>
</dbReference>
<dbReference type="OrthoDB" id="185373at2759"/>
<feature type="repeat" description="PPR" evidence="3">
    <location>
        <begin position="154"/>
        <end position="188"/>
    </location>
</feature>
<keyword evidence="2" id="KW-0677">Repeat</keyword>
<dbReference type="AlphaFoldDB" id="S8C0D0"/>
<evidence type="ECO:0000256" key="1">
    <source>
        <dbReference type="ARBA" id="ARBA00006643"/>
    </source>
</evidence>
<sequence length="562" mass="63683">MRILRQIHAHIVAYPHSSPPSRSFLLSKILCFAAYRNIRYARTLLTQIAYPSVFSYNTVIRGLILEGQSRGPIFLFRKLVRNKFPLANTFTLAFVLKSCAIASAFEEGRQVHKHVIASGFGGNLHVQTSLLNFYTKRENTEMARKVFDEMSDRNVVAWSAMIGGYARVGKVNEALELFREMQKDGVMPDEMAMVGAISACAVSGGALESGEWLHAFIYKNEMKKDLEVSTALVNMYAKCGCIDKAKQVFDSMPVKDAKAWSSMIVGYSIHGLVKQALETFREMEEAEVEPNHVSFIGVLSACAHGGLVADGKKYWFSMLQNKMEPSLEHYGCMVDMFCRANLVEEACDFVNSMPFSPNPAIWRTLLVSCKRNKLLQRGEIVAKQLIQMEPLNAENYILLSSLYGSVSDWVKMSHVRKLMNDMGIKTVPGCSSIEIDGHVHEFVMGDWSHPDAMAIRKVLWEVMDRVQRSGHEPWIESVLHNVGDGEKRDVLWEHSERLAIGYGLLKTKAPVVIRIVKNLRICVDCHQVTKIISELYEREIIVRDRIRFHRFIDGICSCNDLW</sequence>
<name>S8C0D0_9LAMI</name>
<dbReference type="Proteomes" id="UP000015453">
    <property type="component" value="Unassembled WGS sequence"/>
</dbReference>
<organism evidence="5 6">
    <name type="scientific">Genlisea aurea</name>
    <dbReference type="NCBI Taxonomy" id="192259"/>
    <lineage>
        <taxon>Eukaryota</taxon>
        <taxon>Viridiplantae</taxon>
        <taxon>Streptophyta</taxon>
        <taxon>Embryophyta</taxon>
        <taxon>Tracheophyta</taxon>
        <taxon>Spermatophyta</taxon>
        <taxon>Magnoliopsida</taxon>
        <taxon>eudicotyledons</taxon>
        <taxon>Gunneridae</taxon>
        <taxon>Pentapetalae</taxon>
        <taxon>asterids</taxon>
        <taxon>lamiids</taxon>
        <taxon>Lamiales</taxon>
        <taxon>Lentibulariaceae</taxon>
        <taxon>Genlisea</taxon>
    </lineage>
</organism>
<dbReference type="PANTHER" id="PTHR47926">
    <property type="entry name" value="PENTATRICOPEPTIDE REPEAT-CONTAINING PROTEIN"/>
    <property type="match status" value="1"/>
</dbReference>
<dbReference type="InterPro" id="IPR002885">
    <property type="entry name" value="PPR_rpt"/>
</dbReference>
<dbReference type="GO" id="GO:0009451">
    <property type="term" value="P:RNA modification"/>
    <property type="evidence" value="ECO:0007669"/>
    <property type="project" value="InterPro"/>
</dbReference>
<dbReference type="EMBL" id="AUSU01007811">
    <property type="protein sequence ID" value="EPS60114.1"/>
    <property type="molecule type" value="Genomic_DNA"/>
</dbReference>
<evidence type="ECO:0000259" key="4">
    <source>
        <dbReference type="Pfam" id="PF14432"/>
    </source>
</evidence>
<dbReference type="Gene3D" id="1.25.40.10">
    <property type="entry name" value="Tetratricopeptide repeat domain"/>
    <property type="match status" value="3"/>
</dbReference>
<evidence type="ECO:0000256" key="2">
    <source>
        <dbReference type="ARBA" id="ARBA00022737"/>
    </source>
</evidence>
<dbReference type="FunFam" id="1.25.40.10:FF:000690">
    <property type="entry name" value="Pentatricopeptide repeat-containing protein"/>
    <property type="match status" value="1"/>
</dbReference>
<gene>
    <name evidence="5" type="ORF">M569_14690</name>
</gene>
<accession>S8C0D0</accession>
<feature type="repeat" description="PPR" evidence="3">
    <location>
        <begin position="256"/>
        <end position="290"/>
    </location>
</feature>
<keyword evidence="6" id="KW-1185">Reference proteome</keyword>
<dbReference type="GO" id="GO:0008270">
    <property type="term" value="F:zinc ion binding"/>
    <property type="evidence" value="ECO:0007669"/>
    <property type="project" value="InterPro"/>
</dbReference>
<dbReference type="Pfam" id="PF14432">
    <property type="entry name" value="DYW_deaminase"/>
    <property type="match status" value="1"/>
</dbReference>
<protein>
    <recommendedName>
        <fullName evidence="4">DYW domain-containing protein</fullName>
    </recommendedName>
</protein>
<evidence type="ECO:0000313" key="6">
    <source>
        <dbReference type="Proteomes" id="UP000015453"/>
    </source>
</evidence>
<dbReference type="Pfam" id="PF01535">
    <property type="entry name" value="PPR"/>
    <property type="match status" value="2"/>
</dbReference>
<dbReference type="InterPro" id="IPR032867">
    <property type="entry name" value="DYW_dom"/>
</dbReference>
<dbReference type="FunFam" id="1.25.40.10:FF:000427">
    <property type="entry name" value="Pentatricopeptide repeat-containing protein chloroplastic"/>
    <property type="match status" value="1"/>
</dbReference>
<dbReference type="SUPFAM" id="SSF48452">
    <property type="entry name" value="TPR-like"/>
    <property type="match status" value="1"/>
</dbReference>